<protein>
    <submittedName>
        <fullName evidence="1">Uncharacterized protein</fullName>
    </submittedName>
</protein>
<evidence type="ECO:0000313" key="1">
    <source>
        <dbReference type="EMBL" id="TKK76805.1"/>
    </source>
</evidence>
<organism evidence="1 2">
    <name type="scientific">Kribbella jiaozuonensis</name>
    <dbReference type="NCBI Taxonomy" id="2575441"/>
    <lineage>
        <taxon>Bacteria</taxon>
        <taxon>Bacillati</taxon>
        <taxon>Actinomycetota</taxon>
        <taxon>Actinomycetes</taxon>
        <taxon>Propionibacteriales</taxon>
        <taxon>Kribbellaceae</taxon>
        <taxon>Kribbella</taxon>
    </lineage>
</organism>
<dbReference type="RefSeq" id="WP_137257669.1">
    <property type="nucleotide sequence ID" value="NZ_JBHSPQ010000003.1"/>
</dbReference>
<keyword evidence="2" id="KW-1185">Reference proteome</keyword>
<sequence length="87" mass="8874">MTRYDGNAIAGTLEAIFGGDMTTAGCTCGGCGRSGVVAEVAVYLDGPGLVARCPSCDHVLLVVTQRRGMYCVDRAGFAQLSTPSALA</sequence>
<dbReference type="InterPro" id="IPR045423">
    <property type="entry name" value="DUF6510"/>
</dbReference>
<accession>A0A4U3LM19</accession>
<evidence type="ECO:0000313" key="2">
    <source>
        <dbReference type="Proteomes" id="UP000305836"/>
    </source>
</evidence>
<dbReference type="AlphaFoldDB" id="A0A4U3LM19"/>
<dbReference type="Proteomes" id="UP000305836">
    <property type="component" value="Unassembled WGS sequence"/>
</dbReference>
<proteinExistence type="predicted"/>
<reference evidence="1 2" key="1">
    <citation type="submission" date="2019-04" db="EMBL/GenBank/DDBJ databases">
        <title>Kribbella sp. NEAU-THZ 27 nov., a novel actinomycete isolated from soil.</title>
        <authorList>
            <person name="Duan L."/>
        </authorList>
    </citation>
    <scope>NUCLEOTIDE SEQUENCE [LARGE SCALE GENOMIC DNA]</scope>
    <source>
        <strain evidence="2">NEAU-THZ27</strain>
    </source>
</reference>
<dbReference type="EMBL" id="SZPZ01000004">
    <property type="protein sequence ID" value="TKK76805.1"/>
    <property type="molecule type" value="Genomic_DNA"/>
</dbReference>
<dbReference type="Pfam" id="PF20120">
    <property type="entry name" value="DUF6510"/>
    <property type="match status" value="1"/>
</dbReference>
<comment type="caution">
    <text evidence="1">The sequence shown here is derived from an EMBL/GenBank/DDBJ whole genome shotgun (WGS) entry which is preliminary data.</text>
</comment>
<dbReference type="OrthoDB" id="165401at2"/>
<name>A0A4U3LM19_9ACTN</name>
<gene>
    <name evidence="1" type="ORF">FDA38_31190</name>
</gene>